<dbReference type="EMBL" id="FLRD01001794">
    <property type="protein sequence ID" value="SBT58241.1"/>
    <property type="molecule type" value="Genomic_DNA"/>
</dbReference>
<sequence>MEAAIKELPLNKFYEEFEKFSDNKPNNICRRIIGNTSINEPKFIKLCEQLCSIVESFDKIKKNHNADSGAACDYLGYWLYDKLTKISSDTSNINEVHAAFNEVYNSKASLGCKYDYYNKYSREEFEVTKQLYDYSENFISIQKNNEKNNIGYDQKKDYCSYIRKGLKYYEDIAHDYSSKNKHYDYKNKLKDLKDNFYKIKLTSLNCEPEIESTLFTKEHNYDEYYSVSYITAIDMTSFPDILLKIVLPLFGLFTLLLILNKYTSFGSYLYYPLLRKRRYRFRNADINPVYPPQIYHVNTPPMPYANPPLVPYVNTPLTPLTPYANLSLTPYAQPSFAHHNRPSLLDTYAYEEEYVDHVPYNMGYQPTRLHRCRNNIF</sequence>
<evidence type="ECO:0000313" key="2">
    <source>
        <dbReference type="EMBL" id="SBT30692.1"/>
    </source>
</evidence>
<protein>
    <submittedName>
        <fullName evidence="3">PIR Superfamily Protein</fullName>
    </submittedName>
</protein>
<accession>A0A1A9AQ57</accession>
<dbReference type="InterPro" id="IPR008780">
    <property type="entry name" value="Plasmodium_Vir"/>
</dbReference>
<name>A0A1A9AQ57_PLAOA</name>
<evidence type="ECO:0000313" key="3">
    <source>
        <dbReference type="EMBL" id="SBT58241.1"/>
    </source>
</evidence>
<keyword evidence="1" id="KW-0472">Membrane</keyword>
<reference evidence="3" key="1">
    <citation type="submission" date="2016-05" db="EMBL/GenBank/DDBJ databases">
        <authorList>
            <person name="Lavstsen T."/>
            <person name="Jespersen J.S."/>
        </authorList>
    </citation>
    <scope>NUCLEOTIDE SEQUENCE [LARGE SCALE GENOMIC DNA]</scope>
</reference>
<feature type="transmembrane region" description="Helical" evidence="1">
    <location>
        <begin position="245"/>
        <end position="271"/>
    </location>
</feature>
<keyword evidence="1" id="KW-0812">Transmembrane</keyword>
<keyword evidence="1" id="KW-1133">Transmembrane helix</keyword>
<dbReference type="EMBL" id="FLRE01000001">
    <property type="protein sequence ID" value="SBT30692.1"/>
    <property type="molecule type" value="Genomic_DNA"/>
</dbReference>
<gene>
    <name evidence="3" type="ORF">POVWA1_086460</name>
    <name evidence="2" type="ORF">POVWA2_000240</name>
</gene>
<proteinExistence type="predicted"/>
<dbReference type="Proteomes" id="UP000078555">
    <property type="component" value="Unassembled WGS sequence"/>
</dbReference>
<evidence type="ECO:0000313" key="5">
    <source>
        <dbReference type="Proteomes" id="UP000078555"/>
    </source>
</evidence>
<keyword evidence="5" id="KW-1185">Reference proteome</keyword>
<reference evidence="4 5" key="2">
    <citation type="submission" date="2016-05" db="EMBL/GenBank/DDBJ databases">
        <authorList>
            <person name="Naeem Raeece"/>
        </authorList>
    </citation>
    <scope>NUCLEOTIDE SEQUENCE [LARGE SCALE GENOMIC DNA]</scope>
</reference>
<dbReference type="Pfam" id="PF05795">
    <property type="entry name" value="Plasmodium_Vir"/>
    <property type="match status" value="1"/>
</dbReference>
<evidence type="ECO:0000313" key="4">
    <source>
        <dbReference type="Proteomes" id="UP000078550"/>
    </source>
</evidence>
<dbReference type="AlphaFoldDB" id="A0A1A9AQ57"/>
<evidence type="ECO:0000256" key="1">
    <source>
        <dbReference type="SAM" id="Phobius"/>
    </source>
</evidence>
<dbReference type="Proteomes" id="UP000078550">
    <property type="component" value="Unassembled WGS sequence"/>
</dbReference>
<organism evidence="3 5">
    <name type="scientific">Plasmodium ovale wallikeri</name>
    <dbReference type="NCBI Taxonomy" id="864142"/>
    <lineage>
        <taxon>Eukaryota</taxon>
        <taxon>Sar</taxon>
        <taxon>Alveolata</taxon>
        <taxon>Apicomplexa</taxon>
        <taxon>Aconoidasida</taxon>
        <taxon>Haemosporida</taxon>
        <taxon>Plasmodiidae</taxon>
        <taxon>Plasmodium</taxon>
        <taxon>Plasmodium (Plasmodium)</taxon>
    </lineage>
</organism>